<dbReference type="Proteomes" id="UP000192674">
    <property type="component" value="Unassembled WGS sequence"/>
</dbReference>
<evidence type="ECO:0000256" key="2">
    <source>
        <dbReference type="ARBA" id="ARBA00022737"/>
    </source>
</evidence>
<dbReference type="SMART" id="SM00382">
    <property type="entry name" value="AAA"/>
    <property type="match status" value="2"/>
</dbReference>
<reference evidence="6 7" key="1">
    <citation type="submission" date="2017-04" db="EMBL/GenBank/DDBJ databases">
        <authorList>
            <person name="Afonso C.L."/>
            <person name="Miller P.J."/>
            <person name="Scott M.A."/>
            <person name="Spackman E."/>
            <person name="Goraichik I."/>
            <person name="Dimitrov K.M."/>
            <person name="Suarez D.L."/>
            <person name="Swayne D.E."/>
        </authorList>
    </citation>
    <scope>NUCLEOTIDE SEQUENCE [LARGE SCALE GENOMIC DNA]</scope>
    <source>
        <strain evidence="6 7">DSM 43828</strain>
    </source>
</reference>
<dbReference type="Gene3D" id="3.40.50.300">
    <property type="entry name" value="P-loop containing nucleotide triphosphate hydrolases"/>
    <property type="match status" value="2"/>
</dbReference>
<sequence length="502" mass="53436">MDVTALSSPVRLRNIHKRFGGVHALQDVSLRIEPGQVHAVLGENGAGKSTLIKVLTGVIQPDSGEIVLGDRSMRLHSPRAARDAGITAVPQGVVLVPQLSIGRNVLLGLEHGMARKSVLSAAEREVVEAALMQVGADFDASAPTADLSVPQLRLAQLARALIGTGQVVVLDEPTAALSAADADHLLERLEALRDHGKAIVYVSHRLSEVTRLADVVTVLRNGQVVGRFQRPEFDRATIVELMTKRTEESLAVQDRPSIAAGPVLLEVRDLNSEGRFEDISFNVAGHRILGIAGVQSSGQGQLLAAIAGQDAYDSGTVRVAGSVVGRGSVARAYRAGMALVPSDRRGAGIVGGMSIQRNLALPARSDRSTRRFGIRRLRSEARIARGYVRDFAVWCRDVHQTAGTLSGGNQQKVSLARALAADPAVLLIDEPTQGVDVGAKAEIRALLRLAASQDRCVVVAASEFEDLIGLADEILVMRAGRIVARLDGHATSYREILHHALP</sequence>
<keyword evidence="7" id="KW-1185">Reference proteome</keyword>
<dbReference type="PANTHER" id="PTHR43790">
    <property type="entry name" value="CARBOHYDRATE TRANSPORT ATP-BINDING PROTEIN MG119-RELATED"/>
    <property type="match status" value="1"/>
</dbReference>
<keyword evidence="3" id="KW-0547">Nucleotide-binding</keyword>
<dbReference type="SUPFAM" id="SSF52540">
    <property type="entry name" value="P-loop containing nucleoside triphosphate hydrolases"/>
    <property type="match status" value="2"/>
</dbReference>
<protein>
    <submittedName>
        <fullName evidence="6">Ribose transport system ATP-binding protein</fullName>
    </submittedName>
</protein>
<keyword evidence="1" id="KW-0813">Transport</keyword>
<evidence type="ECO:0000259" key="5">
    <source>
        <dbReference type="PROSITE" id="PS50893"/>
    </source>
</evidence>
<keyword evidence="4 6" id="KW-0067">ATP-binding</keyword>
<keyword evidence="2" id="KW-0677">Repeat</keyword>
<dbReference type="InterPro" id="IPR027417">
    <property type="entry name" value="P-loop_NTPase"/>
</dbReference>
<organism evidence="6 7">
    <name type="scientific">Kibdelosporangium aridum</name>
    <dbReference type="NCBI Taxonomy" id="2030"/>
    <lineage>
        <taxon>Bacteria</taxon>
        <taxon>Bacillati</taxon>
        <taxon>Actinomycetota</taxon>
        <taxon>Actinomycetes</taxon>
        <taxon>Pseudonocardiales</taxon>
        <taxon>Pseudonocardiaceae</taxon>
        <taxon>Kibdelosporangium</taxon>
    </lineage>
</organism>
<dbReference type="AlphaFoldDB" id="A0A1W2FXR5"/>
<gene>
    <name evidence="6" type="ORF">SAMN05661093_10167</name>
</gene>
<dbReference type="PROSITE" id="PS50893">
    <property type="entry name" value="ABC_TRANSPORTER_2"/>
    <property type="match status" value="2"/>
</dbReference>
<evidence type="ECO:0000313" key="6">
    <source>
        <dbReference type="EMBL" id="SMD26584.1"/>
    </source>
</evidence>
<dbReference type="GO" id="GO:0005524">
    <property type="term" value="F:ATP binding"/>
    <property type="evidence" value="ECO:0007669"/>
    <property type="project" value="UniProtKB-KW"/>
</dbReference>
<dbReference type="Pfam" id="PF00005">
    <property type="entry name" value="ABC_tran"/>
    <property type="match status" value="2"/>
</dbReference>
<accession>A0A1W2FXR5</accession>
<proteinExistence type="predicted"/>
<evidence type="ECO:0000256" key="1">
    <source>
        <dbReference type="ARBA" id="ARBA00022448"/>
    </source>
</evidence>
<evidence type="ECO:0000313" key="7">
    <source>
        <dbReference type="Proteomes" id="UP000192674"/>
    </source>
</evidence>
<dbReference type="InterPro" id="IPR003439">
    <property type="entry name" value="ABC_transporter-like_ATP-bd"/>
</dbReference>
<dbReference type="InterPro" id="IPR017871">
    <property type="entry name" value="ABC_transporter-like_CS"/>
</dbReference>
<dbReference type="EMBL" id="FWXV01000015">
    <property type="protein sequence ID" value="SMD26584.1"/>
    <property type="molecule type" value="Genomic_DNA"/>
</dbReference>
<evidence type="ECO:0000256" key="3">
    <source>
        <dbReference type="ARBA" id="ARBA00022741"/>
    </source>
</evidence>
<dbReference type="PROSITE" id="PS00211">
    <property type="entry name" value="ABC_TRANSPORTER_1"/>
    <property type="match status" value="1"/>
</dbReference>
<dbReference type="RefSeq" id="WP_084434312.1">
    <property type="nucleotide sequence ID" value="NZ_FWXV01000015.1"/>
</dbReference>
<dbReference type="OrthoDB" id="9805029at2"/>
<dbReference type="CDD" id="cd03215">
    <property type="entry name" value="ABC_Carb_Monos_II"/>
    <property type="match status" value="1"/>
</dbReference>
<evidence type="ECO:0000256" key="4">
    <source>
        <dbReference type="ARBA" id="ARBA00022840"/>
    </source>
</evidence>
<dbReference type="InterPro" id="IPR050107">
    <property type="entry name" value="ABC_carbohydrate_import_ATPase"/>
</dbReference>
<dbReference type="InterPro" id="IPR003593">
    <property type="entry name" value="AAA+_ATPase"/>
</dbReference>
<feature type="domain" description="ABC transporter" evidence="5">
    <location>
        <begin position="10"/>
        <end position="246"/>
    </location>
</feature>
<dbReference type="PANTHER" id="PTHR43790:SF9">
    <property type="entry name" value="GALACTOFURANOSE TRANSPORTER ATP-BINDING PROTEIN YTFR"/>
    <property type="match status" value="1"/>
</dbReference>
<feature type="domain" description="ABC transporter" evidence="5">
    <location>
        <begin position="250"/>
        <end position="499"/>
    </location>
</feature>
<dbReference type="CDD" id="cd03216">
    <property type="entry name" value="ABC_Carb_Monos_I"/>
    <property type="match status" value="1"/>
</dbReference>
<name>A0A1W2FXR5_KIBAR</name>
<dbReference type="GO" id="GO:0016887">
    <property type="term" value="F:ATP hydrolysis activity"/>
    <property type="evidence" value="ECO:0007669"/>
    <property type="project" value="InterPro"/>
</dbReference>